<dbReference type="InterPro" id="IPR025932">
    <property type="entry name" value="Trypano_VSG_B_N_dom"/>
</dbReference>
<feature type="signal peptide" evidence="10">
    <location>
        <begin position="1"/>
        <end position="17"/>
    </location>
</feature>
<dbReference type="EMBL" id="CAEQ01002394">
    <property type="protein sequence ID" value="CCD16671.1"/>
    <property type="molecule type" value="Genomic_DNA"/>
</dbReference>
<feature type="compositionally biased region" description="Polar residues" evidence="9">
    <location>
        <begin position="299"/>
        <end position="309"/>
    </location>
</feature>
<proteinExistence type="predicted"/>
<feature type="domain" description="Trypanosome variant surface glycoprotein B-type N-terminal" evidence="11">
    <location>
        <begin position="40"/>
        <end position="278"/>
    </location>
</feature>
<feature type="chain" id="PRO_5007659398" evidence="10">
    <location>
        <begin position="18"/>
        <end position="346"/>
    </location>
</feature>
<dbReference type="EMBL" id="CAEQ01000592">
    <property type="protein sequence ID" value="CCD12153.1"/>
    <property type="molecule type" value="Genomic_DNA"/>
</dbReference>
<keyword evidence="5 10" id="KW-0732">Signal</keyword>
<evidence type="ECO:0000256" key="7">
    <source>
        <dbReference type="ARBA" id="ARBA00023180"/>
    </source>
</evidence>
<feature type="compositionally biased region" description="Basic and acidic residues" evidence="9">
    <location>
        <begin position="274"/>
        <end position="298"/>
    </location>
</feature>
<dbReference type="AlphaFoldDB" id="F9W4Q8"/>
<sequence length="346" mass="38196">MKIQFLVFICAVVAVSGAEDGGAVVPRDHNKDEYHRLCNLMKAAVTKWGDGGQGLSEPLKKALGRTLFGNDKGGDLGQLKGVLPSDYNDVEDTPDSRGLWCGDPREGDYIGQNQARWSGHSAPHDMVCLCTAGEKGWPVNRSETSTEKDKLCGQDRTALKAESNQGWGYTRHTGNAHVDATWKATVTHCLDGDGKGEGLKVALGNFIEKLKPSPSRTYPSREQLGEGNATDSDACSGSSARGVCVMYYTNMKPTPWWKVLQEALIDDEKIQAEKRREEEEKRKQQEEERKTDESHEENITSSETTTQGTEKNRIETLHEAIRKYNTTSGTPISLPSSWLLSAVFLF</sequence>
<evidence type="ECO:0000259" key="11">
    <source>
        <dbReference type="Pfam" id="PF13206"/>
    </source>
</evidence>
<evidence type="ECO:0000256" key="5">
    <source>
        <dbReference type="ARBA" id="ARBA00022729"/>
    </source>
</evidence>
<comment type="subcellular location">
    <subcellularLocation>
        <location evidence="2">Cell membrane</location>
        <topology evidence="2">Lipid-anchor</topology>
        <topology evidence="2">GPI-anchor</topology>
    </subcellularLocation>
</comment>
<gene>
    <name evidence="13" type="ORF">TCIL3000_0_15780</name>
    <name evidence="12" type="ORF">TCIL3000_0_30660</name>
</gene>
<evidence type="ECO:0000256" key="2">
    <source>
        <dbReference type="ARBA" id="ARBA00004609"/>
    </source>
</evidence>
<evidence type="ECO:0000256" key="6">
    <source>
        <dbReference type="ARBA" id="ARBA00023136"/>
    </source>
</evidence>
<dbReference type="GO" id="GO:0005886">
    <property type="term" value="C:plasma membrane"/>
    <property type="evidence" value="ECO:0007669"/>
    <property type="project" value="UniProtKB-SubCell"/>
</dbReference>
<dbReference type="VEuPathDB" id="TriTrypDB:TcIL3000_0_30660"/>
<comment type="function">
    <text evidence="1">VSG forms a coat on the surface of the parasite. The trypanosome evades the immune response of the host by expressing a series of antigenically distinct VSGs from an estimated 1000 VSG genes.</text>
</comment>
<dbReference type="VEuPathDB" id="TriTrypDB:TcIL3000_0_15780"/>
<evidence type="ECO:0000256" key="4">
    <source>
        <dbReference type="ARBA" id="ARBA00022622"/>
    </source>
</evidence>
<reference evidence="12 14" key="2">
    <citation type="journal article" date="2012" name="Proc. Natl. Acad. Sci. U.S.A.">
        <title>Antigenic diversity is generated by distinct evolutionary mechanisms in African trypanosome species.</title>
        <authorList>
            <person name="Jackson A.P."/>
            <person name="Berry A."/>
            <person name="Aslett M."/>
            <person name="Allison H.C."/>
            <person name="Burton P."/>
            <person name="Vavrova-Anderson J."/>
            <person name="Brown R."/>
            <person name="Browne H."/>
            <person name="Corton N."/>
            <person name="Hauser H."/>
            <person name="Gamble J."/>
            <person name="Gilderthorp R."/>
            <person name="Marcello L."/>
            <person name="McQuillan J."/>
            <person name="Otto T.D."/>
            <person name="Quail M.A."/>
            <person name="Sanders M.J."/>
            <person name="van Tonder A."/>
            <person name="Ginger M.L."/>
            <person name="Field M.C."/>
            <person name="Barry J.D."/>
            <person name="Hertz-Fowler C."/>
            <person name="Berriman M."/>
        </authorList>
    </citation>
    <scope>NUCLEOTIDE SEQUENCE [LARGE SCALE GENOMIC DNA]</scope>
    <source>
        <strain evidence="12 14">IL3000</strain>
    </source>
</reference>
<name>F9W4Q8_TRYCI</name>
<accession>F9W4Q8</accession>
<reference evidence="14" key="1">
    <citation type="submission" date="2011-07" db="EMBL/GenBank/DDBJ databases">
        <title>Divergent evolution of antigenic variation in African trypanosomes.</title>
        <authorList>
            <person name="Jackson A.P."/>
            <person name="Berry A."/>
            <person name="Allison H.C."/>
            <person name="Burton P."/>
            <person name="Anderson J."/>
            <person name="Aslett M."/>
            <person name="Brown R."/>
            <person name="Corton N."/>
            <person name="Harris D."/>
            <person name="Hauser H."/>
            <person name="Gamble J."/>
            <person name="Gilderthorp R."/>
            <person name="McQuillan J."/>
            <person name="Quail M.A."/>
            <person name="Sanders M."/>
            <person name="Van Tonder A."/>
            <person name="Ginger M.L."/>
            <person name="Donelson J.E."/>
            <person name="Field M.C."/>
            <person name="Barry J.D."/>
            <person name="Berriman M."/>
            <person name="Hertz-Fowler C."/>
        </authorList>
    </citation>
    <scope>NUCLEOTIDE SEQUENCE [LARGE SCALE GENOMIC DNA]</scope>
    <source>
        <strain evidence="14">IL3000</strain>
    </source>
</reference>
<evidence type="ECO:0000256" key="9">
    <source>
        <dbReference type="SAM" id="MobiDB-lite"/>
    </source>
</evidence>
<evidence type="ECO:0000313" key="13">
    <source>
        <dbReference type="EMBL" id="CCD16671.1"/>
    </source>
</evidence>
<evidence type="ECO:0000256" key="3">
    <source>
        <dbReference type="ARBA" id="ARBA00022475"/>
    </source>
</evidence>
<feature type="region of interest" description="Disordered" evidence="9">
    <location>
        <begin position="274"/>
        <end position="312"/>
    </location>
</feature>
<organism evidence="12 14">
    <name type="scientific">Trypanosoma congolense (strain IL3000)</name>
    <dbReference type="NCBI Taxonomy" id="1068625"/>
    <lineage>
        <taxon>Eukaryota</taxon>
        <taxon>Discoba</taxon>
        <taxon>Euglenozoa</taxon>
        <taxon>Kinetoplastea</taxon>
        <taxon>Metakinetoplastina</taxon>
        <taxon>Trypanosomatida</taxon>
        <taxon>Trypanosomatidae</taxon>
        <taxon>Trypanosoma</taxon>
        <taxon>Nannomonas</taxon>
    </lineage>
</organism>
<protein>
    <submittedName>
        <fullName evidence="12">Variant surface glycoprotein</fullName>
    </submittedName>
</protein>
<comment type="caution">
    <text evidence="12">The sequence shown here is derived from an EMBL/GenBank/DDBJ whole genome shotgun (WGS) entry which is preliminary data.</text>
</comment>
<evidence type="ECO:0000313" key="14">
    <source>
        <dbReference type="Proteomes" id="UP000000702"/>
    </source>
</evidence>
<keyword evidence="8" id="KW-0449">Lipoprotein</keyword>
<keyword evidence="7" id="KW-0325">Glycoprotein</keyword>
<dbReference type="Proteomes" id="UP000000702">
    <property type="component" value="Unassembled WGS sequence"/>
</dbReference>
<keyword evidence="4" id="KW-0336">GPI-anchor</keyword>
<evidence type="ECO:0000256" key="1">
    <source>
        <dbReference type="ARBA" id="ARBA00002523"/>
    </source>
</evidence>
<dbReference type="GO" id="GO:0098552">
    <property type="term" value="C:side of membrane"/>
    <property type="evidence" value="ECO:0007669"/>
    <property type="project" value="UniProtKB-KW"/>
</dbReference>
<keyword evidence="14" id="KW-1185">Reference proteome</keyword>
<dbReference type="Pfam" id="PF13206">
    <property type="entry name" value="VSG_B"/>
    <property type="match status" value="1"/>
</dbReference>
<feature type="region of interest" description="Disordered" evidence="9">
    <location>
        <begin position="210"/>
        <end position="237"/>
    </location>
</feature>
<keyword evidence="3" id="KW-1003">Cell membrane</keyword>
<evidence type="ECO:0000256" key="8">
    <source>
        <dbReference type="ARBA" id="ARBA00023288"/>
    </source>
</evidence>
<keyword evidence="6" id="KW-0472">Membrane</keyword>
<evidence type="ECO:0000256" key="10">
    <source>
        <dbReference type="SAM" id="SignalP"/>
    </source>
</evidence>
<evidence type="ECO:0000313" key="12">
    <source>
        <dbReference type="EMBL" id="CCD12153.1"/>
    </source>
</evidence>